<dbReference type="Ensembl" id="ENSGACT00000040568.1">
    <property type="protein sequence ID" value="ENSGACP00000051489.1"/>
    <property type="gene ID" value="ENSGACG00000008345.2"/>
</dbReference>
<dbReference type="InterPro" id="IPR042530">
    <property type="entry name" value="EME1/EME2_C"/>
</dbReference>
<evidence type="ECO:0000256" key="6">
    <source>
        <dbReference type="ARBA" id="ARBA00023242"/>
    </source>
</evidence>
<feature type="compositionally biased region" description="Basic and acidic residues" evidence="7">
    <location>
        <begin position="79"/>
        <end position="123"/>
    </location>
</feature>
<feature type="compositionally biased region" description="Basic and acidic residues" evidence="7">
    <location>
        <begin position="20"/>
        <end position="33"/>
    </location>
</feature>
<proteinExistence type="inferred from homology"/>
<keyword evidence="4" id="KW-0233">DNA recombination</keyword>
<dbReference type="GO" id="GO:0003677">
    <property type="term" value="F:DNA binding"/>
    <property type="evidence" value="ECO:0007669"/>
    <property type="project" value="InterPro"/>
</dbReference>
<dbReference type="InterPro" id="IPR047523">
    <property type="entry name" value="XPF_nuclease_EME2"/>
</dbReference>
<dbReference type="PANTHER" id="PTHR21077">
    <property type="entry name" value="EME1 PROTEIN"/>
    <property type="match status" value="1"/>
</dbReference>
<protein>
    <recommendedName>
        <fullName evidence="8">ERCC4 domain-containing protein</fullName>
    </recommendedName>
</protein>
<dbReference type="Proteomes" id="UP000007635">
    <property type="component" value="Chromosome V"/>
</dbReference>
<dbReference type="Gene3D" id="4.10.800.30">
    <property type="entry name" value="ERCC4, Mus81-Eme1 complex, nuclease domain, subdomain 2"/>
    <property type="match status" value="1"/>
</dbReference>
<keyword evidence="10" id="KW-1185">Reference proteome</keyword>
<comment type="similarity">
    <text evidence="2">Belongs to the EME1/MMS4 family.</text>
</comment>
<evidence type="ECO:0000256" key="5">
    <source>
        <dbReference type="ARBA" id="ARBA00023204"/>
    </source>
</evidence>
<dbReference type="GO" id="GO:0006302">
    <property type="term" value="P:double-strand break repair"/>
    <property type="evidence" value="ECO:0007669"/>
    <property type="project" value="TreeGrafter"/>
</dbReference>
<dbReference type="InterPro" id="IPR043086">
    <property type="entry name" value="EME1_nucdom_sub1"/>
</dbReference>
<dbReference type="Gene3D" id="1.10.150.670">
    <property type="entry name" value="Crossover junction endonuclease EME1, DNA-binding domain"/>
    <property type="match status" value="1"/>
</dbReference>
<dbReference type="GO" id="GO:0008821">
    <property type="term" value="F:crossover junction DNA endonuclease activity"/>
    <property type="evidence" value="ECO:0007669"/>
    <property type="project" value="TreeGrafter"/>
</dbReference>
<keyword evidence="3" id="KW-0227">DNA damage</keyword>
<keyword evidence="5" id="KW-0234">DNA repair</keyword>
<organism evidence="9 10">
    <name type="scientific">Gasterosteus aculeatus aculeatus</name>
    <name type="common">three-spined stickleback</name>
    <dbReference type="NCBI Taxonomy" id="481459"/>
    <lineage>
        <taxon>Eukaryota</taxon>
        <taxon>Metazoa</taxon>
        <taxon>Chordata</taxon>
        <taxon>Craniata</taxon>
        <taxon>Vertebrata</taxon>
        <taxon>Euteleostomi</taxon>
        <taxon>Actinopterygii</taxon>
        <taxon>Neopterygii</taxon>
        <taxon>Teleostei</taxon>
        <taxon>Neoteleostei</taxon>
        <taxon>Acanthomorphata</taxon>
        <taxon>Eupercaria</taxon>
        <taxon>Perciformes</taxon>
        <taxon>Cottioidei</taxon>
        <taxon>Gasterosteales</taxon>
        <taxon>Gasterosteidae</taxon>
        <taxon>Gasterosteus</taxon>
    </lineage>
</organism>
<evidence type="ECO:0000256" key="7">
    <source>
        <dbReference type="SAM" id="MobiDB-lite"/>
    </source>
</evidence>
<feature type="compositionally biased region" description="Basic and acidic residues" evidence="7">
    <location>
        <begin position="435"/>
        <end position="448"/>
    </location>
</feature>
<dbReference type="InterPro" id="IPR043087">
    <property type="entry name" value="Eme1_nucdom_sub2"/>
</dbReference>
<reference evidence="9 10" key="1">
    <citation type="journal article" date="2021" name="G3 (Bethesda)">
        <title>Improved contiguity of the threespine stickleback genome using long-read sequencing.</title>
        <authorList>
            <person name="Nath S."/>
            <person name="Shaw D.E."/>
            <person name="White M.A."/>
        </authorList>
    </citation>
    <scope>NUCLEOTIDE SEQUENCE [LARGE SCALE GENOMIC DNA]</scope>
    <source>
        <strain evidence="9 10">Lake Benthic</strain>
    </source>
</reference>
<reference evidence="9" key="3">
    <citation type="submission" date="2025-09" db="UniProtKB">
        <authorList>
            <consortium name="Ensembl"/>
        </authorList>
    </citation>
    <scope>IDENTIFICATION</scope>
</reference>
<dbReference type="Gene3D" id="3.40.1620.30">
    <property type="entry name" value="ERCC4, Mus81-Eme1 complex, nuclease domain, subdomain 1"/>
    <property type="match status" value="1"/>
</dbReference>
<dbReference type="PANTHER" id="PTHR21077:SF6">
    <property type="entry name" value="CROSSOVER JUNCTION ENDONUCLEASE EME2-RELATED"/>
    <property type="match status" value="1"/>
</dbReference>
<dbReference type="GO" id="GO:0000712">
    <property type="term" value="P:resolution of meiotic recombination intermediates"/>
    <property type="evidence" value="ECO:0007669"/>
    <property type="project" value="TreeGrafter"/>
</dbReference>
<dbReference type="InterPro" id="IPR033310">
    <property type="entry name" value="Mms4/EME1/EME2"/>
</dbReference>
<evidence type="ECO:0000259" key="8">
    <source>
        <dbReference type="SMART" id="SM00891"/>
    </source>
</evidence>
<dbReference type="SMART" id="SM00891">
    <property type="entry name" value="ERCC4"/>
    <property type="match status" value="1"/>
</dbReference>
<name>A0AAQ4QJQ6_GASAC</name>
<dbReference type="GO" id="GO:0048476">
    <property type="term" value="C:Holliday junction resolvase complex"/>
    <property type="evidence" value="ECO:0007669"/>
    <property type="project" value="InterPro"/>
</dbReference>
<dbReference type="GO" id="GO:0005634">
    <property type="term" value="C:nucleus"/>
    <property type="evidence" value="ECO:0007669"/>
    <property type="project" value="UniProtKB-SubCell"/>
</dbReference>
<feature type="region of interest" description="Disordered" evidence="7">
    <location>
        <begin position="420"/>
        <end position="457"/>
    </location>
</feature>
<keyword evidence="6" id="KW-0539">Nucleus</keyword>
<dbReference type="GeneTree" id="ENSGT00530000063937"/>
<reference evidence="9" key="2">
    <citation type="submission" date="2025-08" db="UniProtKB">
        <authorList>
            <consortium name="Ensembl"/>
        </authorList>
    </citation>
    <scope>IDENTIFICATION</scope>
</reference>
<dbReference type="Pfam" id="PF21292">
    <property type="entry name" value="EME1-MUS81_C"/>
    <property type="match status" value="1"/>
</dbReference>
<dbReference type="CDD" id="cd20082">
    <property type="entry name" value="XPF_nuclease_EME2"/>
    <property type="match status" value="1"/>
</dbReference>
<comment type="subcellular location">
    <subcellularLocation>
        <location evidence="1">Nucleus</location>
    </subcellularLocation>
</comment>
<evidence type="ECO:0000256" key="1">
    <source>
        <dbReference type="ARBA" id="ARBA00004123"/>
    </source>
</evidence>
<dbReference type="AlphaFoldDB" id="A0AAQ4QJQ6"/>
<dbReference type="GO" id="GO:0031573">
    <property type="term" value="P:mitotic intra-S DNA damage checkpoint signaling"/>
    <property type="evidence" value="ECO:0007669"/>
    <property type="project" value="TreeGrafter"/>
</dbReference>
<evidence type="ECO:0000313" key="9">
    <source>
        <dbReference type="Ensembl" id="ENSGACP00000051489.1"/>
    </source>
</evidence>
<feature type="region of interest" description="Disordered" evidence="7">
    <location>
        <begin position="1"/>
        <end position="123"/>
    </location>
</feature>
<dbReference type="InterPro" id="IPR006166">
    <property type="entry name" value="ERCC4_domain"/>
</dbReference>
<evidence type="ECO:0000256" key="3">
    <source>
        <dbReference type="ARBA" id="ARBA00022763"/>
    </source>
</evidence>
<sequence>MSALRRVKAWEISESEESEAETKRDPNREERKPTATCSAAGGHGCRAPPSSEARGHASALRPPGPDPRGTPSPARKRRSKEEIEAERHAAGERKEARERRKATRAQEKEARRREQRARKEAAENVKRLRPENLLRCLTVRVDPALLQHGGSDILLDTLAAFEWRFTIESQQLPHSITWLRDSPQGKDGSVEEEQVALVLGLNDFVDMVISVKKMLDSGGQETGMGSFLSPILEYLNRDDKKLVTLLVTHYQSDYRTDACGAYLLEEMLQSKSGMENLDVEEVLVYLQLCKNINLVLLDGWQEITNHVCAVTKALSKRPFKLLTERAELPFCVDGAWAGGARVERDGSGLIQVWSRQIQQLNRVSPSVASTVTGAYPSPQLLLQESPQLSSSWPRRLPKLKLNFSIFTSAVPIPTICSEKAAKTRSKHVGGPRSRSPRDNSKTQAETRTKATHHVGSIDGRGHLDFPEVLAVCELLGAADGRRATAVVWVKAHLPVATAETGP</sequence>
<evidence type="ECO:0000313" key="10">
    <source>
        <dbReference type="Proteomes" id="UP000007635"/>
    </source>
</evidence>
<accession>A0AAQ4QJQ6</accession>
<feature type="domain" description="ERCC4" evidence="8">
    <location>
        <begin position="138"/>
        <end position="386"/>
    </location>
</feature>
<dbReference type="GO" id="GO:0031297">
    <property type="term" value="P:replication fork processing"/>
    <property type="evidence" value="ECO:0007669"/>
    <property type="project" value="TreeGrafter"/>
</dbReference>
<evidence type="ECO:0000256" key="4">
    <source>
        <dbReference type="ARBA" id="ARBA00023172"/>
    </source>
</evidence>
<evidence type="ECO:0000256" key="2">
    <source>
        <dbReference type="ARBA" id="ARBA00005313"/>
    </source>
</evidence>